<evidence type="ECO:0000313" key="1">
    <source>
        <dbReference type="EMBL" id="HCS93936.1"/>
    </source>
</evidence>
<protein>
    <submittedName>
        <fullName evidence="1">Uncharacterized protein</fullName>
    </submittedName>
</protein>
<accession>A0A3D4S5M3</accession>
<dbReference type="EMBL" id="DQHO01000028">
    <property type="protein sequence ID" value="HCS93936.1"/>
    <property type="molecule type" value="Genomic_DNA"/>
</dbReference>
<proteinExistence type="predicted"/>
<dbReference type="AlphaFoldDB" id="A0A3D4S5M3"/>
<organism evidence="1 2">
    <name type="scientific">Bavariicoccus seileri</name>
    <dbReference type="NCBI Taxonomy" id="549685"/>
    <lineage>
        <taxon>Bacteria</taxon>
        <taxon>Bacillati</taxon>
        <taxon>Bacillota</taxon>
        <taxon>Bacilli</taxon>
        <taxon>Lactobacillales</taxon>
        <taxon>Enterococcaceae</taxon>
        <taxon>Bavariicoccus</taxon>
    </lineage>
</organism>
<dbReference type="Proteomes" id="UP000262195">
    <property type="component" value="Unassembled WGS sequence"/>
</dbReference>
<gene>
    <name evidence="1" type="ORF">DIW15_04420</name>
</gene>
<sequence length="71" mass="8087">MKGTIIRLILFSIILLGAIGDYLVTTTKVPTRKSNQLVYVYSTKRYATKTTTPYGSYTNDSFDENFTNEDH</sequence>
<name>A0A3D4S5M3_9ENTE</name>
<comment type="caution">
    <text evidence="1">The sequence shown here is derived from an EMBL/GenBank/DDBJ whole genome shotgun (WGS) entry which is preliminary data.</text>
</comment>
<reference evidence="1 2" key="1">
    <citation type="journal article" date="2018" name="Nat. Biotechnol.">
        <title>A standardized bacterial taxonomy based on genome phylogeny substantially revises the tree of life.</title>
        <authorList>
            <person name="Parks D.H."/>
            <person name="Chuvochina M."/>
            <person name="Waite D.W."/>
            <person name="Rinke C."/>
            <person name="Skarshewski A."/>
            <person name="Chaumeil P.A."/>
            <person name="Hugenholtz P."/>
        </authorList>
    </citation>
    <scope>NUCLEOTIDE SEQUENCE [LARGE SCALE GENOMIC DNA]</scope>
    <source>
        <strain evidence="1">UBA11306</strain>
    </source>
</reference>
<evidence type="ECO:0000313" key="2">
    <source>
        <dbReference type="Proteomes" id="UP000262195"/>
    </source>
</evidence>